<dbReference type="Proteomes" id="UP000054837">
    <property type="component" value="Unassembled WGS sequence"/>
</dbReference>
<feature type="domain" description="AMP-dependent synthetase/ligase" evidence="6">
    <location>
        <begin position="26"/>
        <end position="423"/>
    </location>
</feature>
<evidence type="ECO:0000256" key="3">
    <source>
        <dbReference type="ARBA" id="ARBA00022832"/>
    </source>
</evidence>
<dbReference type="Pfam" id="PF00501">
    <property type="entry name" value="AMP-binding"/>
    <property type="match status" value="1"/>
</dbReference>
<dbReference type="AlphaFoldDB" id="A0A0W8I621"/>
<keyword evidence="8" id="KW-1185">Reference proteome</keyword>
<sequence length="597" mass="63820">MSEVSVPPLATGSGTGNLVDYLLGWAHREPSRVLASTRDGDTWHDVTAVELQRRVDRLAKGFLAAGIRPGDRVALMSRTRLEWTVTDLALWSAGAVPVPVYETSSAEQVRWICQDSGAVAIIVEDAAMRAVVTRCRDDLPDLRDVWQIGSGSLEELAAAGLEVADAELESRRRGVGRDDLATVIYTSGTTGAPRGCELTHGNFMALADNACERLGVVVEAPGAANLLFLPLAHVFARFIQVVCLRAGVRLGHSPDARTLLEDLAGFGPTFVLAVPRVFEKIYAAAEQRAQASGRGAVFRWAARVAEAHSRAVDTGSVGPGLTLQHAVADRLVLRRLRASLGGRVRYAISGGAALGARLGHFFRGAGIVVLEGYGLTETTAPATVNTPDQLRIGTVGRPLPGVAVRVDDQGEILVRGVGVFRGYRHDPAGTEAVLRDGWLRTGDLGELDADGFLRITGRSKEVIVTAGGKNVVPGPLEDRLRRHPLVSHGMVVGDARPFVAALVTLDADVLPGWLERRGLGGLPPEEVVVHPLLRQEIQAVVDEANATVSRAESIRAFTVLAEDFTVEAGTLTPSLKLRRHVVAASHAEQIEAIYRSR</sequence>
<comment type="similarity">
    <text evidence="1">Belongs to the ATP-dependent AMP-binding enzyme family.</text>
</comment>
<proteinExistence type="inferred from homology"/>
<dbReference type="PANTHER" id="PTHR43272">
    <property type="entry name" value="LONG-CHAIN-FATTY-ACID--COA LIGASE"/>
    <property type="match status" value="1"/>
</dbReference>
<keyword evidence="2 7" id="KW-0436">Ligase</keyword>
<dbReference type="InterPro" id="IPR042099">
    <property type="entry name" value="ANL_N_sf"/>
</dbReference>
<dbReference type="GO" id="GO:0004467">
    <property type="term" value="F:long-chain fatty acid-CoA ligase activity"/>
    <property type="evidence" value="ECO:0007669"/>
    <property type="project" value="TreeGrafter"/>
</dbReference>
<dbReference type="OrthoDB" id="9803968at2"/>
<dbReference type="STRING" id="767452.AVL62_01635"/>
<dbReference type="PANTHER" id="PTHR43272:SF32">
    <property type="entry name" value="AMP-DEPENDENT SYNTHETASE_LIGASE DOMAIN-CONTAINING PROTEIN"/>
    <property type="match status" value="1"/>
</dbReference>
<organism evidence="7 8">
    <name type="scientific">Serinicoccus chungangensis</name>
    <dbReference type="NCBI Taxonomy" id="767452"/>
    <lineage>
        <taxon>Bacteria</taxon>
        <taxon>Bacillati</taxon>
        <taxon>Actinomycetota</taxon>
        <taxon>Actinomycetes</taxon>
        <taxon>Micrococcales</taxon>
        <taxon>Ornithinimicrobiaceae</taxon>
        <taxon>Serinicoccus</taxon>
    </lineage>
</organism>
<dbReference type="Pfam" id="PF23562">
    <property type="entry name" value="AMP-binding_C_3"/>
    <property type="match status" value="1"/>
</dbReference>
<dbReference type="InterPro" id="IPR020845">
    <property type="entry name" value="AMP-binding_CS"/>
</dbReference>
<dbReference type="InterPro" id="IPR000873">
    <property type="entry name" value="AMP-dep_synth/lig_dom"/>
</dbReference>
<evidence type="ECO:0000256" key="1">
    <source>
        <dbReference type="ARBA" id="ARBA00006432"/>
    </source>
</evidence>
<keyword evidence="4" id="KW-0443">Lipid metabolism</keyword>
<gene>
    <name evidence="7" type="ORF">AVL62_01635</name>
</gene>
<dbReference type="Gene3D" id="3.40.50.12780">
    <property type="entry name" value="N-terminal domain of ligase-like"/>
    <property type="match status" value="1"/>
</dbReference>
<evidence type="ECO:0000256" key="4">
    <source>
        <dbReference type="ARBA" id="ARBA00023098"/>
    </source>
</evidence>
<protein>
    <recommendedName>
        <fullName evidence="5">Acyl-CoA synthetase</fullName>
    </recommendedName>
</protein>
<evidence type="ECO:0000259" key="6">
    <source>
        <dbReference type="Pfam" id="PF00501"/>
    </source>
</evidence>
<dbReference type="SUPFAM" id="SSF56801">
    <property type="entry name" value="Acetyl-CoA synthetase-like"/>
    <property type="match status" value="1"/>
</dbReference>
<dbReference type="EMBL" id="LQBL01000028">
    <property type="protein sequence ID" value="KUG53518.1"/>
    <property type="molecule type" value="Genomic_DNA"/>
</dbReference>
<dbReference type="PROSITE" id="PS00455">
    <property type="entry name" value="AMP_BINDING"/>
    <property type="match status" value="1"/>
</dbReference>
<evidence type="ECO:0000256" key="2">
    <source>
        <dbReference type="ARBA" id="ARBA00022598"/>
    </source>
</evidence>
<accession>A0A0W8I621</accession>
<evidence type="ECO:0000313" key="8">
    <source>
        <dbReference type="Proteomes" id="UP000054837"/>
    </source>
</evidence>
<keyword evidence="3" id="KW-0276">Fatty acid metabolism</keyword>
<dbReference type="GO" id="GO:0016020">
    <property type="term" value="C:membrane"/>
    <property type="evidence" value="ECO:0007669"/>
    <property type="project" value="TreeGrafter"/>
</dbReference>
<dbReference type="CDD" id="cd05907">
    <property type="entry name" value="VL_LC_FACS_like"/>
    <property type="match status" value="1"/>
</dbReference>
<dbReference type="RefSeq" id="WP_058891527.1">
    <property type="nucleotide sequence ID" value="NZ_LQBL01000028.1"/>
</dbReference>
<comment type="caution">
    <text evidence="7">The sequence shown here is derived from an EMBL/GenBank/DDBJ whole genome shotgun (WGS) entry which is preliminary data.</text>
</comment>
<evidence type="ECO:0000313" key="7">
    <source>
        <dbReference type="EMBL" id="KUG53518.1"/>
    </source>
</evidence>
<name>A0A0W8I621_9MICO</name>
<reference evidence="7 8" key="1">
    <citation type="submission" date="2015-12" db="EMBL/GenBank/DDBJ databases">
        <title>Serinicoccus chungangenesis strain CD08_5 genome sequencing and assembly.</title>
        <authorList>
            <person name="Chander A.M."/>
            <person name="Kaur G."/>
            <person name="Nair G.R."/>
            <person name="Dhawan D.K."/>
            <person name="Kochhar R.K."/>
            <person name="Mayilraj S."/>
            <person name="Bhadada S.K."/>
        </authorList>
    </citation>
    <scope>NUCLEOTIDE SEQUENCE [LARGE SCALE GENOMIC DNA]</scope>
    <source>
        <strain evidence="7 8">CD08_5</strain>
    </source>
</reference>
<evidence type="ECO:0000256" key="5">
    <source>
        <dbReference type="ARBA" id="ARBA00032875"/>
    </source>
</evidence>